<keyword evidence="9" id="KW-0732">Signal</keyword>
<organism evidence="10 11">
    <name type="scientific">Croceitalea marina</name>
    <dbReference type="NCBI Taxonomy" id="1775166"/>
    <lineage>
        <taxon>Bacteria</taxon>
        <taxon>Pseudomonadati</taxon>
        <taxon>Bacteroidota</taxon>
        <taxon>Flavobacteriia</taxon>
        <taxon>Flavobacteriales</taxon>
        <taxon>Flavobacteriaceae</taxon>
        <taxon>Croceitalea</taxon>
    </lineage>
</organism>
<evidence type="ECO:0000256" key="3">
    <source>
        <dbReference type="ARBA" id="ARBA00022448"/>
    </source>
</evidence>
<comment type="caution">
    <text evidence="10">The sequence shown here is derived from an EMBL/GenBank/DDBJ whole genome shotgun (WGS) entry which is preliminary data.</text>
</comment>
<reference evidence="11" key="1">
    <citation type="journal article" date="2019" name="Int. J. Syst. Evol. Microbiol.">
        <title>The Global Catalogue of Microorganisms (GCM) 10K type strain sequencing project: providing services to taxonomists for standard genome sequencing and annotation.</title>
        <authorList>
            <consortium name="The Broad Institute Genomics Platform"/>
            <consortium name="The Broad Institute Genome Sequencing Center for Infectious Disease"/>
            <person name="Wu L."/>
            <person name="Ma J."/>
        </authorList>
    </citation>
    <scope>NUCLEOTIDE SEQUENCE [LARGE SCALE GENOMIC DNA]</scope>
    <source>
        <strain evidence="11">KCTC 52368</strain>
    </source>
</reference>
<keyword evidence="5" id="KW-0812">Transmembrane</keyword>
<dbReference type="EMBL" id="JBHULB010000014">
    <property type="protein sequence ID" value="MFD2587495.1"/>
    <property type="molecule type" value="Genomic_DNA"/>
</dbReference>
<keyword evidence="7" id="KW-0998">Cell outer membrane</keyword>
<evidence type="ECO:0000313" key="10">
    <source>
        <dbReference type="EMBL" id="MFD2587495.1"/>
    </source>
</evidence>
<proteinExistence type="inferred from homology"/>
<dbReference type="Proteomes" id="UP001597526">
    <property type="component" value="Unassembled WGS sequence"/>
</dbReference>
<keyword evidence="11" id="KW-1185">Reference proteome</keyword>
<dbReference type="InterPro" id="IPR003423">
    <property type="entry name" value="OMP_efflux"/>
</dbReference>
<feature type="chain" id="PRO_5047266654" evidence="9">
    <location>
        <begin position="22"/>
        <end position="455"/>
    </location>
</feature>
<keyword evidence="3" id="KW-0813">Transport</keyword>
<dbReference type="Gene3D" id="1.20.1600.10">
    <property type="entry name" value="Outer membrane efflux proteins (OEP)"/>
    <property type="match status" value="1"/>
</dbReference>
<comment type="subcellular location">
    <subcellularLocation>
        <location evidence="1">Cell outer membrane</location>
    </subcellularLocation>
</comment>
<keyword evidence="8" id="KW-0175">Coiled coil</keyword>
<feature type="signal peptide" evidence="9">
    <location>
        <begin position="1"/>
        <end position="21"/>
    </location>
</feature>
<name>A0ABW5MVX9_9FLAO</name>
<keyword evidence="6" id="KW-0472">Membrane</keyword>
<evidence type="ECO:0000256" key="9">
    <source>
        <dbReference type="SAM" id="SignalP"/>
    </source>
</evidence>
<dbReference type="SUPFAM" id="SSF56954">
    <property type="entry name" value="Outer membrane efflux proteins (OEP)"/>
    <property type="match status" value="1"/>
</dbReference>
<evidence type="ECO:0000256" key="2">
    <source>
        <dbReference type="ARBA" id="ARBA00007613"/>
    </source>
</evidence>
<protein>
    <submittedName>
        <fullName evidence="10">TolC family protein</fullName>
    </submittedName>
</protein>
<sequence length="455" mass="51858">MSLKIKTTILIICMICSKALAQQKWSLDECVAYALEHNLQIKDFKYNEQSNKETYKQSIRDLLPTVSGFANYFVRYGRQVNPEDNSIVNTDIFSNNYSVDGSFDVFQGFQKINTLKASKFLYKATKEEHVQQKYLLAFRVMSAYYDIQFIEGLISISEEQVQISQTNYDLVKRQVELGTMAGADLYEAESLLFTDKLALTQNENRLKAAKLTLIQAMNLQNEDDITIAPELNEVKTTNEENIVISDSIFTKAKGFMPSIKAQNYRVKAAKKQLAATRGGLYPSLSLQGGIGTGYFETITEEIITGSDTIRKTKPFRDQFEENRFEYVGASLNIPLFNGWANRSRVKQQKIALERAKNNAKITEQELYQIIQQLVQEHEALITETAQTSKASKSQQLAFEIAQKRYEKGMINTIELGRAKTLFATARNQQLQAQLRLRVNNSTLDFYKGLPVFNIN</sequence>
<evidence type="ECO:0000256" key="5">
    <source>
        <dbReference type="ARBA" id="ARBA00022692"/>
    </source>
</evidence>
<evidence type="ECO:0000256" key="7">
    <source>
        <dbReference type="ARBA" id="ARBA00023237"/>
    </source>
</evidence>
<evidence type="ECO:0000313" key="11">
    <source>
        <dbReference type="Proteomes" id="UP001597526"/>
    </source>
</evidence>
<evidence type="ECO:0000256" key="6">
    <source>
        <dbReference type="ARBA" id="ARBA00023136"/>
    </source>
</evidence>
<feature type="coiled-coil region" evidence="8">
    <location>
        <begin position="345"/>
        <end position="372"/>
    </location>
</feature>
<accession>A0ABW5MVX9</accession>
<dbReference type="Pfam" id="PF02321">
    <property type="entry name" value="OEP"/>
    <property type="match status" value="2"/>
</dbReference>
<dbReference type="PANTHER" id="PTHR30026:SF20">
    <property type="entry name" value="OUTER MEMBRANE PROTEIN TOLC"/>
    <property type="match status" value="1"/>
</dbReference>
<dbReference type="PANTHER" id="PTHR30026">
    <property type="entry name" value="OUTER MEMBRANE PROTEIN TOLC"/>
    <property type="match status" value="1"/>
</dbReference>
<keyword evidence="4" id="KW-1134">Transmembrane beta strand</keyword>
<evidence type="ECO:0000256" key="1">
    <source>
        <dbReference type="ARBA" id="ARBA00004442"/>
    </source>
</evidence>
<gene>
    <name evidence="10" type="ORF">ACFSQJ_11175</name>
</gene>
<dbReference type="InterPro" id="IPR051906">
    <property type="entry name" value="TolC-like"/>
</dbReference>
<evidence type="ECO:0000256" key="4">
    <source>
        <dbReference type="ARBA" id="ARBA00022452"/>
    </source>
</evidence>
<evidence type="ECO:0000256" key="8">
    <source>
        <dbReference type="SAM" id="Coils"/>
    </source>
</evidence>
<comment type="similarity">
    <text evidence="2">Belongs to the outer membrane factor (OMF) (TC 1.B.17) family.</text>
</comment>